<feature type="compositionally biased region" description="Acidic residues" evidence="1">
    <location>
        <begin position="55"/>
        <end position="73"/>
    </location>
</feature>
<reference evidence="2" key="2">
    <citation type="journal article" date="2023" name="Science">
        <title>Genomic signatures of disease resistance in endangered staghorn corals.</title>
        <authorList>
            <person name="Vollmer S.V."/>
            <person name="Selwyn J.D."/>
            <person name="Despard B.A."/>
            <person name="Roesel C.L."/>
        </authorList>
    </citation>
    <scope>NUCLEOTIDE SEQUENCE</scope>
    <source>
        <strain evidence="2">K2</strain>
    </source>
</reference>
<dbReference type="PANTHER" id="PTHR34415:SF1">
    <property type="entry name" value="INTEGRASE CATALYTIC DOMAIN-CONTAINING PROTEIN"/>
    <property type="match status" value="1"/>
</dbReference>
<evidence type="ECO:0000313" key="2">
    <source>
        <dbReference type="EMBL" id="KAK2564171.1"/>
    </source>
</evidence>
<dbReference type="Proteomes" id="UP001249851">
    <property type="component" value="Unassembled WGS sequence"/>
</dbReference>
<sequence>MVTNNKTGLSHSVYQNYHRNITECDRDESHFLNLESEDLDRLESLADSYFRTRENEEETSDNDSDSSSDDECDKDNFEFREEDMELMDVHMTERAKVEKFLEETCHCKLGEDEKACSLSLTINDFIESRNNCKELSSTELDLVILGIIQSSLNCNETSVSGRVEKARQHARTEYFYHGKRICLKTFLFLHCIQKNRFYSLVKHYRKNGLTLRVHGNSKRLPSSACSAETVERVITFIRNTAEEQALLLPGHVPGFKRIDVKLLPSNLTKHGLWKRYDATCSSMGQVSVGYSKFCDLWNQLCPFILIMQPATDLCWTCQKNNNRIHRSGNLPETEKVEAVKAQEEHLRLASGERERYKNCCEESKHHVQHLLEEADFAYGREPCSFNGTVHYSCDYAQQLHYPSNPNQPGPIYFKTPRKCALFGVCCEAIPRQVNFLIDENVVTGKGANSTI</sequence>
<name>A0AAD9QNE8_ACRCE</name>
<evidence type="ECO:0000256" key="1">
    <source>
        <dbReference type="SAM" id="MobiDB-lite"/>
    </source>
</evidence>
<keyword evidence="3" id="KW-1185">Reference proteome</keyword>
<dbReference type="AlphaFoldDB" id="A0AAD9QNE8"/>
<reference evidence="2" key="1">
    <citation type="journal article" date="2023" name="G3 (Bethesda)">
        <title>Whole genome assembly and annotation of the endangered Caribbean coral Acropora cervicornis.</title>
        <authorList>
            <person name="Selwyn J.D."/>
            <person name="Vollmer S.V."/>
        </authorList>
    </citation>
    <scope>NUCLEOTIDE SEQUENCE</scope>
    <source>
        <strain evidence="2">K2</strain>
    </source>
</reference>
<dbReference type="PANTHER" id="PTHR34415">
    <property type="entry name" value="INTEGRASE CATALYTIC DOMAIN-CONTAINING PROTEIN"/>
    <property type="match status" value="1"/>
</dbReference>
<accession>A0AAD9QNE8</accession>
<gene>
    <name evidence="2" type="ORF">P5673_012411</name>
</gene>
<dbReference type="EMBL" id="JARQWQ010000023">
    <property type="protein sequence ID" value="KAK2564171.1"/>
    <property type="molecule type" value="Genomic_DNA"/>
</dbReference>
<feature type="region of interest" description="Disordered" evidence="1">
    <location>
        <begin position="49"/>
        <end position="74"/>
    </location>
</feature>
<proteinExistence type="predicted"/>
<comment type="caution">
    <text evidence="2">The sequence shown here is derived from an EMBL/GenBank/DDBJ whole genome shotgun (WGS) entry which is preliminary data.</text>
</comment>
<organism evidence="2 3">
    <name type="scientific">Acropora cervicornis</name>
    <name type="common">Staghorn coral</name>
    <dbReference type="NCBI Taxonomy" id="6130"/>
    <lineage>
        <taxon>Eukaryota</taxon>
        <taxon>Metazoa</taxon>
        <taxon>Cnidaria</taxon>
        <taxon>Anthozoa</taxon>
        <taxon>Hexacorallia</taxon>
        <taxon>Scleractinia</taxon>
        <taxon>Astrocoeniina</taxon>
        <taxon>Acroporidae</taxon>
        <taxon>Acropora</taxon>
    </lineage>
</organism>
<evidence type="ECO:0000313" key="3">
    <source>
        <dbReference type="Proteomes" id="UP001249851"/>
    </source>
</evidence>
<protein>
    <submittedName>
        <fullName evidence="2">Uncharacterized protein</fullName>
    </submittedName>
</protein>